<dbReference type="EMBL" id="RJJG01000001">
    <property type="protein sequence ID" value="RNI10770.1"/>
    <property type="molecule type" value="Genomic_DNA"/>
</dbReference>
<sequence length="175" mass="19455">MSIADKVIESAFESDEAFQHTLLKVIKEDLGLTAIEFSEHSSIPPSTLYKLMSGNREPNLRTMRQIVKTIKKLEGYEGGEFIAVIASRPVLDNIKETKRKIHGNLCTIREYAATSMEEAIIAAVRAEREGARALVCAPIVSPTVEKIIKIPVSTIMPKDSLLEAIENVARKMEME</sequence>
<reference evidence="2 5" key="1">
    <citation type="submission" date="2016-10" db="EMBL/GenBank/DDBJ databases">
        <title>Methanohalophilus halophilus.</title>
        <authorList>
            <person name="L'haridon S."/>
        </authorList>
    </citation>
    <scope>NUCLEOTIDE SEQUENCE [LARGE SCALE GENOMIC DNA]</scope>
    <source>
        <strain evidence="2 5">Z-7982</strain>
    </source>
</reference>
<evidence type="ECO:0000313" key="5">
    <source>
        <dbReference type="Proteomes" id="UP000186879"/>
    </source>
</evidence>
<evidence type="ECO:0000259" key="1">
    <source>
        <dbReference type="SMART" id="SM00530"/>
    </source>
</evidence>
<dbReference type="Proteomes" id="UP000186879">
    <property type="component" value="Chromosome"/>
</dbReference>
<evidence type="ECO:0000313" key="7">
    <source>
        <dbReference type="Proteomes" id="UP000267921"/>
    </source>
</evidence>
<feature type="domain" description="HTH cro/C1-type" evidence="1">
    <location>
        <begin position="22"/>
        <end position="76"/>
    </location>
</feature>
<dbReference type="GeneID" id="30582471"/>
<dbReference type="InterPro" id="IPR010982">
    <property type="entry name" value="Lambda_DNA-bd_dom_sf"/>
</dbReference>
<dbReference type="InterPro" id="IPR001387">
    <property type="entry name" value="Cro/C1-type_HTH"/>
</dbReference>
<gene>
    <name evidence="2" type="ORF">BHR79_01900</name>
    <name evidence="3" type="ORF">EFE40_00885</name>
    <name evidence="4" type="ORF">SAMN04515625_0205</name>
</gene>
<dbReference type="Proteomes" id="UP000267921">
    <property type="component" value="Unassembled WGS sequence"/>
</dbReference>
<dbReference type="CDD" id="cd00093">
    <property type="entry name" value="HTH_XRE"/>
    <property type="match status" value="1"/>
</dbReference>
<dbReference type="AlphaFoldDB" id="A0A1L3Q0F5"/>
<dbReference type="Proteomes" id="UP000198669">
    <property type="component" value="Unassembled WGS sequence"/>
</dbReference>
<protein>
    <submittedName>
        <fullName evidence="3">Helix-turn-helix domain-containing protein</fullName>
    </submittedName>
    <submittedName>
        <fullName evidence="2 4">Transcriptional regulator</fullName>
    </submittedName>
</protein>
<dbReference type="KEGG" id="mhaz:BHR79_01900"/>
<keyword evidence="5" id="KW-1185">Reference proteome</keyword>
<evidence type="ECO:0000313" key="6">
    <source>
        <dbReference type="Proteomes" id="UP000198669"/>
    </source>
</evidence>
<dbReference type="InterPro" id="IPR016472">
    <property type="entry name" value="Tscrpt_reg_MJ0621_prd"/>
</dbReference>
<dbReference type="PIRSF" id="PIRSF005978">
    <property type="entry name" value="HTH_MJ0621_prd"/>
    <property type="match status" value="1"/>
</dbReference>
<dbReference type="OrthoDB" id="350214at2157"/>
<dbReference type="Pfam" id="PF01381">
    <property type="entry name" value="HTH_3"/>
    <property type="match status" value="1"/>
</dbReference>
<evidence type="ECO:0000313" key="2">
    <source>
        <dbReference type="EMBL" id="APH38360.1"/>
    </source>
</evidence>
<dbReference type="SMART" id="SM00530">
    <property type="entry name" value="HTH_XRE"/>
    <property type="match status" value="1"/>
</dbReference>
<evidence type="ECO:0000313" key="4">
    <source>
        <dbReference type="EMBL" id="SDW04021.1"/>
    </source>
</evidence>
<evidence type="ECO:0000313" key="3">
    <source>
        <dbReference type="EMBL" id="RNI10770.1"/>
    </source>
</evidence>
<name>A0A1L3Q0F5_9EURY</name>
<proteinExistence type="predicted"/>
<dbReference type="SUPFAM" id="SSF47413">
    <property type="entry name" value="lambda repressor-like DNA-binding domains"/>
    <property type="match status" value="1"/>
</dbReference>
<reference evidence="4 6" key="2">
    <citation type="submission" date="2016-10" db="EMBL/GenBank/DDBJ databases">
        <authorList>
            <person name="de Groot N.N."/>
        </authorList>
    </citation>
    <scope>NUCLEOTIDE SEQUENCE [LARGE SCALE GENOMIC DNA]</scope>
    <source>
        <strain evidence="4 6">Z-7982</strain>
    </source>
</reference>
<organism evidence="2 5">
    <name type="scientific">Methanohalophilus halophilus</name>
    <dbReference type="NCBI Taxonomy" id="2177"/>
    <lineage>
        <taxon>Archaea</taxon>
        <taxon>Methanobacteriati</taxon>
        <taxon>Methanobacteriota</taxon>
        <taxon>Stenosarchaea group</taxon>
        <taxon>Methanomicrobia</taxon>
        <taxon>Methanosarcinales</taxon>
        <taxon>Methanosarcinaceae</taxon>
        <taxon>Methanohalophilus</taxon>
    </lineage>
</organism>
<dbReference type="RefSeq" id="WP_072358882.1">
    <property type="nucleotide sequence ID" value="NZ_CP017921.1"/>
</dbReference>
<dbReference type="EMBL" id="CP017921">
    <property type="protein sequence ID" value="APH38360.1"/>
    <property type="molecule type" value="Genomic_DNA"/>
</dbReference>
<dbReference type="EMBL" id="FNMU01000001">
    <property type="protein sequence ID" value="SDW04021.1"/>
    <property type="molecule type" value="Genomic_DNA"/>
</dbReference>
<dbReference type="STRING" id="2177.BHR79_01900"/>
<dbReference type="GO" id="GO:0003677">
    <property type="term" value="F:DNA binding"/>
    <property type="evidence" value="ECO:0007669"/>
    <property type="project" value="InterPro"/>
</dbReference>
<reference evidence="3 7" key="3">
    <citation type="submission" date="2018-10" db="EMBL/GenBank/DDBJ databases">
        <title>Cultivation of a novel Methanohalophilus strain from Kebrit Deep of the Red Sea and a genomic comparison of members of the genus Methanohalophilus.</title>
        <authorList>
            <person name="Guan Y."/>
            <person name="Ngugi D.K."/>
            <person name="Stingl U."/>
        </authorList>
    </citation>
    <scope>NUCLEOTIDE SEQUENCE [LARGE SCALE GENOMIC DNA]</scope>
    <source>
        <strain evidence="3 7">DSM 3094</strain>
    </source>
</reference>
<accession>A0A1L3Q0F5</accession>